<evidence type="ECO:0000313" key="4">
    <source>
        <dbReference type="EMBL" id="TCD60382.1"/>
    </source>
</evidence>
<dbReference type="InterPro" id="IPR018247">
    <property type="entry name" value="EF_Hand_1_Ca_BS"/>
</dbReference>
<evidence type="ECO:0000256" key="1">
    <source>
        <dbReference type="ARBA" id="ARBA00022837"/>
    </source>
</evidence>
<organism evidence="4 5">
    <name type="scientific">Steccherinum ochraceum</name>
    <dbReference type="NCBI Taxonomy" id="92696"/>
    <lineage>
        <taxon>Eukaryota</taxon>
        <taxon>Fungi</taxon>
        <taxon>Dikarya</taxon>
        <taxon>Basidiomycota</taxon>
        <taxon>Agaricomycotina</taxon>
        <taxon>Agaricomycetes</taxon>
        <taxon>Polyporales</taxon>
        <taxon>Steccherinaceae</taxon>
        <taxon>Steccherinum</taxon>
    </lineage>
</organism>
<evidence type="ECO:0000259" key="3">
    <source>
        <dbReference type="PROSITE" id="PS50222"/>
    </source>
</evidence>
<feature type="compositionally biased region" description="Basic and acidic residues" evidence="2">
    <location>
        <begin position="85"/>
        <end position="98"/>
    </location>
</feature>
<keyword evidence="1" id="KW-0106">Calcium</keyword>
<feature type="region of interest" description="Disordered" evidence="2">
    <location>
        <begin position="13"/>
        <end position="106"/>
    </location>
</feature>
<protein>
    <recommendedName>
        <fullName evidence="3">EF-hand domain-containing protein</fullName>
    </recommendedName>
</protein>
<proteinExistence type="predicted"/>
<dbReference type="SUPFAM" id="SSF47473">
    <property type="entry name" value="EF-hand"/>
    <property type="match status" value="1"/>
</dbReference>
<sequence>MLRFKNFFLHIFRPPQSHRPGADVLPDAPRITISGPPHPSNGPANTESYPPARPYDNSSMLHSKRKEHAGKNDDNIRGPGINDEDERRSDGGGHRHDDGEDQSDPSKLQINVEMSVETAAQESSSSLGIAVQPTNTSGADVAPSIIGLEQILESHGVAPTADLVLSSDFEVPLIAGYMEPAVLNSILDSIGALHPFVKPVAEAVKMVRLFYQSHKKNQRYVRLLSDRMYATAHVLIDLKTAIVPEDSSELQRLISLTAQDIEACLNSCDTYATQSKAVRVLRGPSWEKHFGKIIKTFNERRKGLQDVLIRYHIQLTMDVMSEVKDIKQITQEVKQAIEQSASELEVQMRSFVQSKGGIRAVRDNESALRWLISREGGDATEKKAGLQNSLLEQLKDDLSRDIATATQQNLRQFQVKMEFSLKQMDNKLDKISTAQTQVLKAVGPGMYAIIRNEELKDLWGEITKSTLSIETSRFVRTLHEHYTHLDALVKLQLVEARFAELQGAPTVDAKAFHASHSNNAWALHLIKGTELRYIFDAFDEDGSGYVSLVEFNRFAESLPSKDWSGYPTGVSNRYIVDKYLSEVSTQLLRTTVGLEVQDRSYSTPAKAKFRAYAAQEETRIAEILKIFRYIESPDIVHVVMGEGKMELHLFTLIYVLMRQHLSTMLFAKRHVLHDDELEKPIRSLEYVFQEVNARVEELSSHFRKYNLDLKEKWTTFARGLYTYHHDAESLWSTKHVLKREQPMRSLYMEDESDSDDDGELEAPSNSDDDDDSEKSFKSRLEYGVQNFHLRVLLNTSADLMRFQTSESAELPNGENDERHHIQGRWTGYIYFADHQSNTAHSLIRTTSWEISLSDEELKIHTSNDWDDLSACSTVSGKYELKPNGAIRLTFEGVRMVSVFFWRKSEPQTFFTFAGEISQDGILTGSLLGGSPGDQSTRHVFFKKVPGEVMALTPLPTEVSNSSSSTRARSLWAFARACILYHVRRQCMSFLLDRRQARRTLLSLRSSNVFEGSNTPPDALVCRLVRSVTPTQATFYAKSAEYIRRIEPQFLGYYCDRCNADIKTIRLMCLQCPSADSTAPISDTVDFCGSGDKNCAEIWSNESALSRKSISRGDTSHMPDHVLVKHRDFFITGDIPTIREDAESTLEIARNHFEQMTSSRMKAVDDSVEVDDDDDTSVKCSICREALSMPCWACVTCRAYKFMCKETNTAKEVDPEMNDAEQGTATMGEDGRLARLEHRLAEVEKVLNNVEQFLQRVPAH</sequence>
<gene>
    <name evidence="4" type="ORF">EIP91_010247</name>
</gene>
<accession>A0A4R0R0U1</accession>
<dbReference type="PROSITE" id="PS00018">
    <property type="entry name" value="EF_HAND_1"/>
    <property type="match status" value="1"/>
</dbReference>
<dbReference type="PROSITE" id="PS50222">
    <property type="entry name" value="EF_HAND_2"/>
    <property type="match status" value="1"/>
</dbReference>
<reference evidence="4 5" key="1">
    <citation type="submission" date="2018-11" db="EMBL/GenBank/DDBJ databases">
        <title>Genome assembly of Steccherinum ochraceum LE-BIN_3174, the white-rot fungus of the Steccherinaceae family (The Residual Polyporoid clade, Polyporales, Basidiomycota).</title>
        <authorList>
            <person name="Fedorova T.V."/>
            <person name="Glazunova O.A."/>
            <person name="Landesman E.O."/>
            <person name="Moiseenko K.V."/>
            <person name="Psurtseva N.V."/>
            <person name="Savinova O.S."/>
            <person name="Shakhova N.V."/>
            <person name="Tyazhelova T.V."/>
            <person name="Vasina D.V."/>
        </authorList>
    </citation>
    <scope>NUCLEOTIDE SEQUENCE [LARGE SCALE GENOMIC DNA]</scope>
    <source>
        <strain evidence="4 5">LE-BIN_3174</strain>
    </source>
</reference>
<feature type="domain" description="EF-hand" evidence="3">
    <location>
        <begin position="526"/>
        <end position="561"/>
    </location>
</feature>
<feature type="compositionally biased region" description="Acidic residues" evidence="2">
    <location>
        <begin position="748"/>
        <end position="772"/>
    </location>
</feature>
<evidence type="ECO:0000313" key="5">
    <source>
        <dbReference type="Proteomes" id="UP000292702"/>
    </source>
</evidence>
<feature type="region of interest" description="Disordered" evidence="2">
    <location>
        <begin position="748"/>
        <end position="775"/>
    </location>
</feature>
<dbReference type="InterPro" id="IPR011992">
    <property type="entry name" value="EF-hand-dom_pair"/>
</dbReference>
<dbReference type="EMBL" id="RWJN01000606">
    <property type="protein sequence ID" value="TCD60382.1"/>
    <property type="molecule type" value="Genomic_DNA"/>
</dbReference>
<name>A0A4R0R0U1_9APHY</name>
<feature type="region of interest" description="Disordered" evidence="2">
    <location>
        <begin position="116"/>
        <end position="135"/>
    </location>
</feature>
<comment type="caution">
    <text evidence="4">The sequence shown here is derived from an EMBL/GenBank/DDBJ whole genome shotgun (WGS) entry which is preliminary data.</text>
</comment>
<dbReference type="GO" id="GO:0005509">
    <property type="term" value="F:calcium ion binding"/>
    <property type="evidence" value="ECO:0007669"/>
    <property type="project" value="InterPro"/>
</dbReference>
<feature type="compositionally biased region" description="Polar residues" evidence="2">
    <location>
        <begin position="118"/>
        <end position="135"/>
    </location>
</feature>
<dbReference type="InterPro" id="IPR002048">
    <property type="entry name" value="EF_hand_dom"/>
</dbReference>
<dbReference type="OrthoDB" id="2122982at2759"/>
<evidence type="ECO:0000256" key="2">
    <source>
        <dbReference type="SAM" id="MobiDB-lite"/>
    </source>
</evidence>
<dbReference type="STRING" id="92696.A0A4R0R0U1"/>
<dbReference type="Gene3D" id="1.10.238.10">
    <property type="entry name" value="EF-hand"/>
    <property type="match status" value="1"/>
</dbReference>
<dbReference type="AlphaFoldDB" id="A0A4R0R0U1"/>
<keyword evidence="5" id="KW-1185">Reference proteome</keyword>
<dbReference type="Proteomes" id="UP000292702">
    <property type="component" value="Unassembled WGS sequence"/>
</dbReference>